<evidence type="ECO:0000313" key="3">
    <source>
        <dbReference type="Proteomes" id="UP000245765"/>
    </source>
</evidence>
<comment type="caution">
    <text evidence="2">The sequence shown here is derived from an EMBL/GenBank/DDBJ whole genome shotgun (WGS) entry which is preliminary data.</text>
</comment>
<dbReference type="EMBL" id="QGNA01000002">
    <property type="protein sequence ID" value="PWS37646.1"/>
    <property type="molecule type" value="Genomic_DNA"/>
</dbReference>
<evidence type="ECO:0000313" key="2">
    <source>
        <dbReference type="EMBL" id="PWS37646.1"/>
    </source>
</evidence>
<proteinExistence type="predicted"/>
<organism evidence="2 3">
    <name type="scientific">Falsiroseomonas bella</name>
    <dbReference type="NCBI Taxonomy" id="2184016"/>
    <lineage>
        <taxon>Bacteria</taxon>
        <taxon>Pseudomonadati</taxon>
        <taxon>Pseudomonadota</taxon>
        <taxon>Alphaproteobacteria</taxon>
        <taxon>Acetobacterales</taxon>
        <taxon>Roseomonadaceae</taxon>
        <taxon>Falsiroseomonas</taxon>
    </lineage>
</organism>
<dbReference type="InterPro" id="IPR050508">
    <property type="entry name" value="Methyltransf_Superfamily"/>
</dbReference>
<dbReference type="SUPFAM" id="SSF53335">
    <property type="entry name" value="S-adenosyl-L-methionine-dependent methyltransferases"/>
    <property type="match status" value="1"/>
</dbReference>
<protein>
    <recommendedName>
        <fullName evidence="1">Methyltransferase type 11 domain-containing protein</fullName>
    </recommendedName>
</protein>
<dbReference type="AlphaFoldDB" id="A0A317FJ74"/>
<dbReference type="Proteomes" id="UP000245765">
    <property type="component" value="Unassembled WGS sequence"/>
</dbReference>
<dbReference type="RefSeq" id="WP_109870754.1">
    <property type="nucleotide sequence ID" value="NZ_QGNA01000002.1"/>
</dbReference>
<name>A0A317FJ74_9PROT</name>
<gene>
    <name evidence="2" type="ORF">DFH01_12575</name>
</gene>
<evidence type="ECO:0000259" key="1">
    <source>
        <dbReference type="Pfam" id="PF08241"/>
    </source>
</evidence>
<dbReference type="Pfam" id="PF08241">
    <property type="entry name" value="Methyltransf_11"/>
    <property type="match status" value="1"/>
</dbReference>
<dbReference type="InterPro" id="IPR029063">
    <property type="entry name" value="SAM-dependent_MTases_sf"/>
</dbReference>
<accession>A0A317FJ74</accession>
<dbReference type="PANTHER" id="PTHR42912">
    <property type="entry name" value="METHYLTRANSFERASE"/>
    <property type="match status" value="1"/>
</dbReference>
<keyword evidence="3" id="KW-1185">Reference proteome</keyword>
<dbReference type="CDD" id="cd02440">
    <property type="entry name" value="AdoMet_MTases"/>
    <property type="match status" value="1"/>
</dbReference>
<feature type="domain" description="Methyltransferase type 11" evidence="1">
    <location>
        <begin position="174"/>
        <end position="266"/>
    </location>
</feature>
<dbReference type="InterPro" id="IPR013216">
    <property type="entry name" value="Methyltransf_11"/>
</dbReference>
<dbReference type="GO" id="GO:0008757">
    <property type="term" value="F:S-adenosylmethionine-dependent methyltransferase activity"/>
    <property type="evidence" value="ECO:0007669"/>
    <property type="project" value="InterPro"/>
</dbReference>
<dbReference type="Gene3D" id="3.40.50.150">
    <property type="entry name" value="Vaccinia Virus protein VP39"/>
    <property type="match status" value="1"/>
</dbReference>
<reference evidence="3" key="1">
    <citation type="submission" date="2018-05" db="EMBL/GenBank/DDBJ databases">
        <authorList>
            <person name="Du Z."/>
            <person name="Wang X."/>
        </authorList>
    </citation>
    <scope>NUCLEOTIDE SEQUENCE [LARGE SCALE GENOMIC DNA]</scope>
    <source>
        <strain evidence="3">CQN31</strain>
    </source>
</reference>
<sequence>MSFPHDDRPWAEAAAFLRARLRPAHRLVAPDPFRFAVPRTMRFAHLRAERPRAFDWVVVHKGELDRVPAAFLSALPEDAVPVFGNEVFVIFATSPPADLPDLGESDHVRALRATLAQLAPGRGGRAPAPVAPAVQRPWLGLGPAPGTARERAYREELDRLVADHLGTAEGLSVLDIGCGAGRLVELLTGAARLVGVDVAEDALARARARHGARPGLDFVRMDAARLGFAEASFDLAVMLDSADALADLPAALAEAARVLARGGRLMLTVANKDSLPLRALRRLGQPVPAGGVSVQELTGMLRAVGLTPLRLDGVMLSFGWAMPGASSAFAPLEEDPEFIEAARALGRRCGPDHALAIAALARKG</sequence>
<dbReference type="OrthoDB" id="7253823at2"/>